<dbReference type="InterPro" id="IPR036898">
    <property type="entry name" value="RNA_pol_Rpb7-like_N_sf"/>
</dbReference>
<dbReference type="RefSeq" id="XP_044715628.1">
    <property type="nucleotide sequence ID" value="XM_044869279.1"/>
</dbReference>
<evidence type="ECO:0000313" key="5">
    <source>
        <dbReference type="EMBL" id="KAH0958114.1"/>
    </source>
</evidence>
<dbReference type="Gene3D" id="2.40.50.1060">
    <property type="match status" value="1"/>
</dbReference>
<accession>A0A9P8SDM5</accession>
<evidence type="ECO:0000259" key="4">
    <source>
        <dbReference type="Pfam" id="PF17875"/>
    </source>
</evidence>
<evidence type="ECO:0000313" key="6">
    <source>
        <dbReference type="Proteomes" id="UP000824596"/>
    </source>
</evidence>
<gene>
    <name evidence="5" type="ORF">HRG_10809</name>
</gene>
<feature type="compositionally biased region" description="Basic and acidic residues" evidence="3">
    <location>
        <begin position="422"/>
        <end position="431"/>
    </location>
</feature>
<dbReference type="AlphaFoldDB" id="A0A9P8SDM5"/>
<keyword evidence="2" id="KW-0804">Transcription</keyword>
<dbReference type="EMBL" id="JAIZPD010000017">
    <property type="protein sequence ID" value="KAH0958114.1"/>
    <property type="molecule type" value="Genomic_DNA"/>
</dbReference>
<feature type="compositionally biased region" description="Basic and acidic residues" evidence="3">
    <location>
        <begin position="77"/>
        <end position="87"/>
    </location>
</feature>
<dbReference type="CDD" id="cd04328">
    <property type="entry name" value="RNAP_I_Rpa43_N"/>
    <property type="match status" value="1"/>
</dbReference>
<dbReference type="GeneID" id="68359937"/>
<feature type="domain" description="RPA43 OB" evidence="4">
    <location>
        <begin position="304"/>
        <end position="417"/>
    </location>
</feature>
<dbReference type="GO" id="GO:0000428">
    <property type="term" value="C:DNA-directed RNA polymerase complex"/>
    <property type="evidence" value="ECO:0007669"/>
    <property type="project" value="UniProtKB-KW"/>
</dbReference>
<dbReference type="Pfam" id="PF17875">
    <property type="entry name" value="RPA43_OB"/>
    <property type="match status" value="1"/>
</dbReference>
<keyword evidence="6" id="KW-1185">Reference proteome</keyword>
<feature type="compositionally biased region" description="Basic residues" evidence="3">
    <location>
        <begin position="144"/>
        <end position="156"/>
    </location>
</feature>
<organism evidence="5 6">
    <name type="scientific">Hirsutella rhossiliensis</name>
    <dbReference type="NCBI Taxonomy" id="111463"/>
    <lineage>
        <taxon>Eukaryota</taxon>
        <taxon>Fungi</taxon>
        <taxon>Dikarya</taxon>
        <taxon>Ascomycota</taxon>
        <taxon>Pezizomycotina</taxon>
        <taxon>Sordariomycetes</taxon>
        <taxon>Hypocreomycetidae</taxon>
        <taxon>Hypocreales</taxon>
        <taxon>Ophiocordycipitaceae</taxon>
        <taxon>Hirsutella</taxon>
    </lineage>
</organism>
<feature type="compositionally biased region" description="Basic residues" evidence="3">
    <location>
        <begin position="64"/>
        <end position="76"/>
    </location>
</feature>
<comment type="caution">
    <text evidence="5">The sequence shown here is derived from an EMBL/GenBank/DDBJ whole genome shotgun (WGS) entry which is preliminary data.</text>
</comment>
<sequence length="509" mass="55441">MTASATSPAPSKAEKKQHKRDKKRAREEDAHADAERKLKKSKSVSTDLNLEDAAAAASPEQRKERKHKKEKDRKRKTAADVEAVKKEDKKKKKDKKKHTDHQDGDAEAHPVAADNSTPQKKHKKKKTTAAVVPDSGPVVEESSHRRKSKKDKKTKSSNHADDTASKIAAKSSQHVAIPSPADPDDAMDIDPQPASSIYQPPDMPANPHFPFFSQTVSLYEPLYPTGWAQPVTNAKYQHLQHLQNKYVPALRGVLLDYSNITLGPAPGRGNGAAADDDAPTTVMSRGEYAVGFGWITADVELFVPSRGAWMEGSVNLQTEGHIGVVCFGRFNASIEARRLPPAWKWVSNDSSDAQGFEETASVITADDHGVVRQIHSTGFWVDGAGARVKGKTRFRIRNFDAGTSGDTSYLSLEGTMLDKDSEKRLVKEEARAAQARRPGKGGQRVARYRAPDFSMTRFEAEEAEAGQEQGKDQAGEAGATANLEPEPEPEPQAGGEGEDGVEGEASIED</sequence>
<evidence type="ECO:0000256" key="2">
    <source>
        <dbReference type="ARBA" id="ARBA00023163"/>
    </source>
</evidence>
<dbReference type="InterPro" id="IPR041178">
    <property type="entry name" value="RPA43_OB"/>
</dbReference>
<dbReference type="Gene3D" id="3.30.1490.120">
    <property type="entry name" value="RNA polymerase Rpb7-like, N-terminal domain"/>
    <property type="match status" value="1"/>
</dbReference>
<feature type="compositionally biased region" description="Basic and acidic residues" evidence="3">
    <location>
        <begin position="24"/>
        <end position="36"/>
    </location>
</feature>
<dbReference type="InterPro" id="IPR041901">
    <property type="entry name" value="RNAP_I_Rpa43_N"/>
</dbReference>
<evidence type="ECO:0000256" key="1">
    <source>
        <dbReference type="ARBA" id="ARBA00022478"/>
    </source>
</evidence>
<dbReference type="Proteomes" id="UP000824596">
    <property type="component" value="Unassembled WGS sequence"/>
</dbReference>
<protein>
    <submittedName>
        <fullName evidence="5">DNA-dependent RNA polymerase I subunit A43</fullName>
    </submittedName>
</protein>
<proteinExistence type="predicted"/>
<dbReference type="OrthoDB" id="10250504at2759"/>
<feature type="compositionally biased region" description="Basic residues" evidence="3">
    <location>
        <begin position="88"/>
        <end position="99"/>
    </location>
</feature>
<feature type="region of interest" description="Disordered" evidence="3">
    <location>
        <begin position="1"/>
        <end position="202"/>
    </location>
</feature>
<reference evidence="5" key="1">
    <citation type="submission" date="2021-09" db="EMBL/GenBank/DDBJ databases">
        <title>A high-quality genome of the endoparasitic fungus Hirsutella rhossiliensis with a comparison of Hirsutella genomes reveals transposable elements contributing to genome size variation.</title>
        <authorList>
            <person name="Lin R."/>
            <person name="Jiao Y."/>
            <person name="Sun X."/>
            <person name="Ling J."/>
            <person name="Xie B."/>
            <person name="Cheng X."/>
        </authorList>
    </citation>
    <scope>NUCLEOTIDE SEQUENCE</scope>
    <source>
        <strain evidence="5">HR02</strain>
    </source>
</reference>
<feature type="compositionally biased region" description="Acidic residues" evidence="3">
    <location>
        <begin position="496"/>
        <end position="509"/>
    </location>
</feature>
<keyword evidence="1" id="KW-0240">DNA-directed RNA polymerase</keyword>
<evidence type="ECO:0000256" key="3">
    <source>
        <dbReference type="SAM" id="MobiDB-lite"/>
    </source>
</evidence>
<feature type="compositionally biased region" description="Low complexity" evidence="3">
    <location>
        <begin position="1"/>
        <end position="11"/>
    </location>
</feature>
<name>A0A9P8SDM5_9HYPO</name>
<feature type="region of interest" description="Disordered" evidence="3">
    <location>
        <begin position="422"/>
        <end position="509"/>
    </location>
</feature>